<evidence type="ECO:0000256" key="3">
    <source>
        <dbReference type="ARBA" id="ARBA00023125"/>
    </source>
</evidence>
<dbReference type="SMART" id="SM00347">
    <property type="entry name" value="HTH_MARR"/>
    <property type="match status" value="1"/>
</dbReference>
<dbReference type="PANTHER" id="PTHR42756:SF1">
    <property type="entry name" value="TRANSCRIPTIONAL REPRESSOR OF EMRAB OPERON"/>
    <property type="match status" value="1"/>
</dbReference>
<dbReference type="InterPro" id="IPR036390">
    <property type="entry name" value="WH_DNA-bd_sf"/>
</dbReference>
<dbReference type="SUPFAM" id="SSF46785">
    <property type="entry name" value="Winged helix' DNA-binding domain"/>
    <property type="match status" value="1"/>
</dbReference>
<protein>
    <recommendedName>
        <fullName evidence="6">HTH-type transcriptional regulator SarZ</fullName>
    </recommendedName>
    <alternativeName>
        <fullName evidence="7">Staphylococcal accessory regulator Z</fullName>
    </alternativeName>
</protein>
<reference evidence="9 10" key="1">
    <citation type="journal article" date="2021" name="Sci. Rep.">
        <title>The distribution of antibiotic resistance genes in chicken gut microbiota commensals.</title>
        <authorList>
            <person name="Juricova H."/>
            <person name="Matiasovicova J."/>
            <person name="Kubasova T."/>
            <person name="Cejkova D."/>
            <person name="Rychlik I."/>
        </authorList>
    </citation>
    <scope>NUCLEOTIDE SEQUENCE [LARGE SCALE GENOMIC DNA]</scope>
    <source>
        <strain evidence="9 10">An773</strain>
    </source>
</reference>
<evidence type="ECO:0000256" key="2">
    <source>
        <dbReference type="ARBA" id="ARBA00023015"/>
    </source>
</evidence>
<organism evidence="9 10">
    <name type="scientific">Faecalicatena fissicatena</name>
    <dbReference type="NCBI Taxonomy" id="290055"/>
    <lineage>
        <taxon>Bacteria</taxon>
        <taxon>Bacillati</taxon>
        <taxon>Bacillota</taxon>
        <taxon>Clostridia</taxon>
        <taxon>Lachnospirales</taxon>
        <taxon>Lachnospiraceae</taxon>
        <taxon>Faecalicatena</taxon>
    </lineage>
</organism>
<dbReference type="InterPro" id="IPR055166">
    <property type="entry name" value="Transc_reg_Sar_Rot_HTH"/>
</dbReference>
<sequence>MEDAYRAINDILVGLFHELWELEEKAIITEDFKDLTNNDMHVIEAIGLGEGNNMSSIARKLNITVGSLTTAVNSLVNKAYVERRRSEKDRRVVYVRLTEKGVKAYHHHEDYHRQMTQAIISKLSEDEIPVLVKTLEGLEEFFRGYSGETGQ</sequence>
<evidence type="ECO:0000256" key="1">
    <source>
        <dbReference type="ARBA" id="ARBA00004496"/>
    </source>
</evidence>
<evidence type="ECO:0000313" key="9">
    <source>
        <dbReference type="EMBL" id="MBM6739103.1"/>
    </source>
</evidence>
<keyword evidence="10" id="KW-1185">Reference proteome</keyword>
<keyword evidence="2" id="KW-0805">Transcription regulation</keyword>
<dbReference type="EMBL" id="JACLYY010000016">
    <property type="protein sequence ID" value="MBM6739103.1"/>
    <property type="molecule type" value="Genomic_DNA"/>
</dbReference>
<dbReference type="PROSITE" id="PS50995">
    <property type="entry name" value="HTH_MARR_2"/>
    <property type="match status" value="1"/>
</dbReference>
<dbReference type="RefSeq" id="WP_138303886.1">
    <property type="nucleotide sequence ID" value="NZ_JACLYY010000016.1"/>
</dbReference>
<evidence type="ECO:0000256" key="4">
    <source>
        <dbReference type="ARBA" id="ARBA00023163"/>
    </source>
</evidence>
<evidence type="ECO:0000313" key="10">
    <source>
        <dbReference type="Proteomes" id="UP000716906"/>
    </source>
</evidence>
<dbReference type="PRINTS" id="PR00598">
    <property type="entry name" value="HTHMARR"/>
</dbReference>
<evidence type="ECO:0000256" key="7">
    <source>
        <dbReference type="ARBA" id="ARBA00047207"/>
    </source>
</evidence>
<comment type="subcellular location">
    <subcellularLocation>
        <location evidence="1">Cytoplasm</location>
    </subcellularLocation>
</comment>
<dbReference type="Gene3D" id="1.10.10.10">
    <property type="entry name" value="Winged helix-like DNA-binding domain superfamily/Winged helix DNA-binding domain"/>
    <property type="match status" value="1"/>
</dbReference>
<evidence type="ECO:0000259" key="8">
    <source>
        <dbReference type="PROSITE" id="PS50995"/>
    </source>
</evidence>
<dbReference type="Pfam" id="PF22381">
    <property type="entry name" value="Staph_reg_Sar_Rot"/>
    <property type="match status" value="1"/>
</dbReference>
<dbReference type="InterPro" id="IPR000835">
    <property type="entry name" value="HTH_MarR-typ"/>
</dbReference>
<name>A0ABS2EBV2_9FIRM</name>
<dbReference type="Proteomes" id="UP000716906">
    <property type="component" value="Unassembled WGS sequence"/>
</dbReference>
<gene>
    <name evidence="9" type="ORF">H7U36_13520</name>
</gene>
<evidence type="ECO:0000256" key="6">
    <source>
        <dbReference type="ARBA" id="ARBA00047188"/>
    </source>
</evidence>
<dbReference type="PANTHER" id="PTHR42756">
    <property type="entry name" value="TRANSCRIPTIONAL REGULATOR, MARR"/>
    <property type="match status" value="1"/>
</dbReference>
<evidence type="ECO:0000256" key="5">
    <source>
        <dbReference type="ARBA" id="ARBA00046337"/>
    </source>
</evidence>
<proteinExistence type="inferred from homology"/>
<feature type="domain" description="HTH marR-type" evidence="8">
    <location>
        <begin position="1"/>
        <end position="140"/>
    </location>
</feature>
<keyword evidence="3" id="KW-0238">DNA-binding</keyword>
<dbReference type="InterPro" id="IPR036388">
    <property type="entry name" value="WH-like_DNA-bd_sf"/>
</dbReference>
<keyword evidence="4" id="KW-0804">Transcription</keyword>
<comment type="caution">
    <text evidence="9">The sequence shown here is derived from an EMBL/GenBank/DDBJ whole genome shotgun (WGS) entry which is preliminary data.</text>
</comment>
<comment type="similarity">
    <text evidence="5">Belongs to the SarZ family.</text>
</comment>
<accession>A0ABS2EBV2</accession>